<dbReference type="FunFam" id="1.25.40.10:FF:000343">
    <property type="entry name" value="Pentatricopeptide repeat-containing protein At3g58590"/>
    <property type="match status" value="1"/>
</dbReference>
<dbReference type="Pfam" id="PF14432">
    <property type="entry name" value="DYW_deaminase"/>
    <property type="match status" value="1"/>
</dbReference>
<dbReference type="InterPro" id="IPR011990">
    <property type="entry name" value="TPR-like_helical_dom_sf"/>
</dbReference>
<dbReference type="Pfam" id="PF01535">
    <property type="entry name" value="PPR"/>
    <property type="match status" value="1"/>
</dbReference>
<proteinExistence type="inferred from homology"/>
<dbReference type="InterPro" id="IPR046848">
    <property type="entry name" value="E_motif"/>
</dbReference>
<evidence type="ECO:0000256" key="1">
    <source>
        <dbReference type="ARBA" id="ARBA00006643"/>
    </source>
</evidence>
<sequence length="585" mass="65461">MILSDIWPNEVTISSVIPAFGKLGLTQMGKSVHCYWIKQGIKGNVFVETALVDMYWKFGCINIARYMFDNMSQKNLVLWNSMILGYSDNGFGGEAFQLFNLMRRKGFSIDLFTVMSLISASLRVGELNLGRAAHALTMRIGYEDDQLVKSAFMDLYIKTDSVDDAYCIFNEISNKDIVVWTVMLSGFLRKGDWNRSLEHFNKMIAVKNLALDAVSLVSILSGCSSSGALQQGRRIHAMVIKIGFENDVFVGSAVIDMYANCAELGDAGRYFGSMKKKDVACWNALISGYGMYGNGNDAIDLFFKMNGSGINPDESTLLSVLFACSHAGMVDQGLLIFHQMTELWNIIPNSKHYACVIDLLGRAGLLHDAYRMICNMHLQPTIDVFGSMLSACRVRRNIDLGVEIAQKLYELKPNDAGYHILLSNMYALAGNLEAVKLTRASLRLKRLKKDPGFSSIEINGELYTFTASQKDHPEYLHISGFLKGIILKIKSEGYIPDTECVLQEVSDDMKEDILYHHSEKLAIVFGLLRTKDGTVIRITKNLRTCNDCHSASKIISKVFGRVLVIKDANRFHVFQAGICSCKDYW</sequence>
<dbReference type="Pfam" id="PF13041">
    <property type="entry name" value="PPR_2"/>
    <property type="match status" value="2"/>
</dbReference>
<dbReference type="NCBIfam" id="TIGR00756">
    <property type="entry name" value="PPR"/>
    <property type="match status" value="2"/>
</dbReference>
<dbReference type="Pfam" id="PF20431">
    <property type="entry name" value="E_motif"/>
    <property type="match status" value="1"/>
</dbReference>
<reference evidence="5 6" key="1">
    <citation type="submission" date="2024-11" db="EMBL/GenBank/DDBJ databases">
        <title>A near-complete genome assembly of Cinchona calisaya.</title>
        <authorList>
            <person name="Lian D.C."/>
            <person name="Zhao X.W."/>
            <person name="Wei L."/>
        </authorList>
    </citation>
    <scope>NUCLEOTIDE SEQUENCE [LARGE SCALE GENOMIC DNA]</scope>
    <source>
        <tissue evidence="5">Nenye</tissue>
    </source>
</reference>
<comment type="similarity">
    <text evidence="1">Belongs to the PPR family. PCMP-H subfamily.</text>
</comment>
<dbReference type="PANTHER" id="PTHR47926">
    <property type="entry name" value="PENTATRICOPEPTIDE REPEAT-CONTAINING PROTEIN"/>
    <property type="match status" value="1"/>
</dbReference>
<protein>
    <recommendedName>
        <fullName evidence="4">DYW domain-containing protein</fullName>
    </recommendedName>
</protein>
<dbReference type="Proteomes" id="UP001630127">
    <property type="component" value="Unassembled WGS sequence"/>
</dbReference>
<feature type="repeat" description="PPR" evidence="3">
    <location>
        <begin position="176"/>
        <end position="210"/>
    </location>
</feature>
<evidence type="ECO:0000313" key="6">
    <source>
        <dbReference type="Proteomes" id="UP001630127"/>
    </source>
</evidence>
<evidence type="ECO:0000256" key="2">
    <source>
        <dbReference type="ARBA" id="ARBA00022737"/>
    </source>
</evidence>
<dbReference type="EMBL" id="JBJUIK010000010">
    <property type="protein sequence ID" value="KAL3515235.1"/>
    <property type="molecule type" value="Genomic_DNA"/>
</dbReference>
<dbReference type="PANTHER" id="PTHR47926:SF342">
    <property type="entry name" value="TETRATRICOPEPTIDE-LIKE HELICAL DOMAIN-CONTAINING PROTEIN-RELATED"/>
    <property type="match status" value="1"/>
</dbReference>
<dbReference type="InterPro" id="IPR032867">
    <property type="entry name" value="DYW_dom"/>
</dbReference>
<evidence type="ECO:0000256" key="3">
    <source>
        <dbReference type="PROSITE-ProRule" id="PRU00708"/>
    </source>
</evidence>
<keyword evidence="6" id="KW-1185">Reference proteome</keyword>
<gene>
    <name evidence="5" type="ORF">ACH5RR_022137</name>
</gene>
<dbReference type="InterPro" id="IPR046960">
    <property type="entry name" value="PPR_At4g14850-like_plant"/>
</dbReference>
<keyword evidence="2" id="KW-0677">Repeat</keyword>
<accession>A0ABD2ZAC6</accession>
<evidence type="ECO:0000259" key="4">
    <source>
        <dbReference type="Pfam" id="PF14432"/>
    </source>
</evidence>
<organism evidence="5 6">
    <name type="scientific">Cinchona calisaya</name>
    <dbReference type="NCBI Taxonomy" id="153742"/>
    <lineage>
        <taxon>Eukaryota</taxon>
        <taxon>Viridiplantae</taxon>
        <taxon>Streptophyta</taxon>
        <taxon>Embryophyta</taxon>
        <taxon>Tracheophyta</taxon>
        <taxon>Spermatophyta</taxon>
        <taxon>Magnoliopsida</taxon>
        <taxon>eudicotyledons</taxon>
        <taxon>Gunneridae</taxon>
        <taxon>Pentapetalae</taxon>
        <taxon>asterids</taxon>
        <taxon>lamiids</taxon>
        <taxon>Gentianales</taxon>
        <taxon>Rubiaceae</taxon>
        <taxon>Cinchonoideae</taxon>
        <taxon>Cinchoneae</taxon>
        <taxon>Cinchona</taxon>
    </lineage>
</organism>
<feature type="repeat" description="PPR" evidence="3">
    <location>
        <begin position="278"/>
        <end position="312"/>
    </location>
</feature>
<dbReference type="InterPro" id="IPR002885">
    <property type="entry name" value="PPR_rpt"/>
</dbReference>
<dbReference type="AlphaFoldDB" id="A0ABD2ZAC6"/>
<feature type="repeat" description="PPR" evidence="3">
    <location>
        <begin position="75"/>
        <end position="109"/>
    </location>
</feature>
<feature type="domain" description="DYW" evidence="4">
    <location>
        <begin position="493"/>
        <end position="585"/>
    </location>
</feature>
<name>A0ABD2ZAC6_9GENT</name>
<dbReference type="PROSITE" id="PS51375">
    <property type="entry name" value="PPR"/>
    <property type="match status" value="3"/>
</dbReference>
<evidence type="ECO:0000313" key="5">
    <source>
        <dbReference type="EMBL" id="KAL3515235.1"/>
    </source>
</evidence>
<dbReference type="Gene3D" id="1.25.40.10">
    <property type="entry name" value="Tetratricopeptide repeat domain"/>
    <property type="match status" value="4"/>
</dbReference>
<dbReference type="FunFam" id="1.25.40.10:FF:000090">
    <property type="entry name" value="Pentatricopeptide repeat-containing protein, chloroplastic"/>
    <property type="match status" value="1"/>
</dbReference>
<comment type="caution">
    <text evidence="5">The sequence shown here is derived from an EMBL/GenBank/DDBJ whole genome shotgun (WGS) entry which is preliminary data.</text>
</comment>